<evidence type="ECO:0000256" key="2">
    <source>
        <dbReference type="SAM" id="MobiDB-lite"/>
    </source>
</evidence>
<dbReference type="AlphaFoldDB" id="A0ABD3GT35"/>
<feature type="transmembrane region" description="Helical" evidence="3">
    <location>
        <begin position="76"/>
        <end position="93"/>
    </location>
</feature>
<keyword evidence="3" id="KW-1133">Transmembrane helix</keyword>
<evidence type="ECO:0000256" key="3">
    <source>
        <dbReference type="SAM" id="Phobius"/>
    </source>
</evidence>
<reference evidence="4 5" key="1">
    <citation type="submission" date="2024-09" db="EMBL/GenBank/DDBJ databases">
        <title>Chromosome-scale assembly of Riccia sorocarpa.</title>
        <authorList>
            <person name="Paukszto L."/>
        </authorList>
    </citation>
    <scope>NUCLEOTIDE SEQUENCE [LARGE SCALE GENOMIC DNA]</scope>
    <source>
        <strain evidence="4">LP-2024</strain>
        <tissue evidence="4">Aerial parts of the thallus</tissue>
    </source>
</reference>
<feature type="coiled-coil region" evidence="1">
    <location>
        <begin position="135"/>
        <end position="194"/>
    </location>
</feature>
<gene>
    <name evidence="4" type="ORF">R1sor_023240</name>
</gene>
<dbReference type="EMBL" id="JBJQOH010000007">
    <property type="protein sequence ID" value="KAL3680284.1"/>
    <property type="molecule type" value="Genomic_DNA"/>
</dbReference>
<evidence type="ECO:0000256" key="1">
    <source>
        <dbReference type="SAM" id="Coils"/>
    </source>
</evidence>
<feature type="region of interest" description="Disordered" evidence="2">
    <location>
        <begin position="107"/>
        <end position="133"/>
    </location>
</feature>
<organism evidence="4 5">
    <name type="scientific">Riccia sorocarpa</name>
    <dbReference type="NCBI Taxonomy" id="122646"/>
    <lineage>
        <taxon>Eukaryota</taxon>
        <taxon>Viridiplantae</taxon>
        <taxon>Streptophyta</taxon>
        <taxon>Embryophyta</taxon>
        <taxon>Marchantiophyta</taxon>
        <taxon>Marchantiopsida</taxon>
        <taxon>Marchantiidae</taxon>
        <taxon>Marchantiales</taxon>
        <taxon>Ricciaceae</taxon>
        <taxon>Riccia</taxon>
    </lineage>
</organism>
<name>A0ABD3GT35_9MARC</name>
<dbReference type="Proteomes" id="UP001633002">
    <property type="component" value="Unassembled WGS sequence"/>
</dbReference>
<accession>A0ABD3GT35</accession>
<keyword evidence="3" id="KW-0472">Membrane</keyword>
<sequence>MRIRKRCGGDLLNRTLTCKNLSRLGPGRSNSEEADRALLEIGGNGVFAVDLVVRIARFDRPVDRARINRTVDPSSVALAVVLLIVTSFLVAATKFNRAHTKSITCTRQESAMAEAEGSRKGKGQKRKSPKADQYMEKVRERMTHLELENKFLEERVKILEAEAREHRLKYDDLKRDLRWSEEALERERKALAEDQTWKQLAESLLVKQRILLDEKKAWRRSQQNAAKGS</sequence>
<evidence type="ECO:0000313" key="4">
    <source>
        <dbReference type="EMBL" id="KAL3680284.1"/>
    </source>
</evidence>
<keyword evidence="5" id="KW-1185">Reference proteome</keyword>
<proteinExistence type="predicted"/>
<comment type="caution">
    <text evidence="4">The sequence shown here is derived from an EMBL/GenBank/DDBJ whole genome shotgun (WGS) entry which is preliminary data.</text>
</comment>
<keyword evidence="1" id="KW-0175">Coiled coil</keyword>
<keyword evidence="3" id="KW-0812">Transmembrane</keyword>
<protein>
    <submittedName>
        <fullName evidence="4">Uncharacterized protein</fullName>
    </submittedName>
</protein>
<evidence type="ECO:0000313" key="5">
    <source>
        <dbReference type="Proteomes" id="UP001633002"/>
    </source>
</evidence>